<sequence length="70" mass="7706">MRQGTTAMLIYEAIFDSNETILDSNVAIFDSDVTTLDRFVAILDSEVASQGVIFTFMQASEPILDSINNV</sequence>
<name>A0A4R5DC29_9BACT</name>
<reference evidence="1 2" key="1">
    <citation type="submission" date="2019-03" db="EMBL/GenBank/DDBJ databases">
        <title>Dyadobacter AR-3-6 sp. nov., isolated from arctic soil.</title>
        <authorList>
            <person name="Chaudhary D.K."/>
        </authorList>
    </citation>
    <scope>NUCLEOTIDE SEQUENCE [LARGE SCALE GENOMIC DNA]</scope>
    <source>
        <strain evidence="1 2">AR-3-6</strain>
    </source>
</reference>
<dbReference type="AlphaFoldDB" id="A0A4R5DC29"/>
<dbReference type="EMBL" id="SMFL01000020">
    <property type="protein sequence ID" value="TDE09371.1"/>
    <property type="molecule type" value="Genomic_DNA"/>
</dbReference>
<keyword evidence="2" id="KW-1185">Reference proteome</keyword>
<evidence type="ECO:0000313" key="2">
    <source>
        <dbReference type="Proteomes" id="UP000294850"/>
    </source>
</evidence>
<accession>A0A4R5DC29</accession>
<dbReference type="Proteomes" id="UP000294850">
    <property type="component" value="Unassembled WGS sequence"/>
</dbReference>
<protein>
    <submittedName>
        <fullName evidence="1">Uncharacterized protein</fullName>
    </submittedName>
</protein>
<evidence type="ECO:0000313" key="1">
    <source>
        <dbReference type="EMBL" id="TDE09371.1"/>
    </source>
</evidence>
<proteinExistence type="predicted"/>
<comment type="caution">
    <text evidence="1">The sequence shown here is derived from an EMBL/GenBank/DDBJ whole genome shotgun (WGS) entry which is preliminary data.</text>
</comment>
<organism evidence="1 2">
    <name type="scientific">Dyadobacter psychrotolerans</name>
    <dbReference type="NCBI Taxonomy" id="2541721"/>
    <lineage>
        <taxon>Bacteria</taxon>
        <taxon>Pseudomonadati</taxon>
        <taxon>Bacteroidota</taxon>
        <taxon>Cytophagia</taxon>
        <taxon>Cytophagales</taxon>
        <taxon>Spirosomataceae</taxon>
        <taxon>Dyadobacter</taxon>
    </lineage>
</organism>
<gene>
    <name evidence="1" type="ORF">E0F88_30585</name>
</gene>
<dbReference type="RefSeq" id="WP_131962141.1">
    <property type="nucleotide sequence ID" value="NZ_SMFL01000020.1"/>
</dbReference>